<feature type="DNA-binding region" description="OmpR/PhoB-type" evidence="13">
    <location>
        <begin position="125"/>
        <end position="222"/>
    </location>
</feature>
<evidence type="ECO:0000256" key="13">
    <source>
        <dbReference type="PROSITE-ProRule" id="PRU01091"/>
    </source>
</evidence>
<evidence type="ECO:0000256" key="12">
    <source>
        <dbReference type="PROSITE-ProRule" id="PRU00169"/>
    </source>
</evidence>
<dbReference type="InterPro" id="IPR001867">
    <property type="entry name" value="OmpR/PhoB-type_DNA-bd"/>
</dbReference>
<dbReference type="EMBL" id="JBHTOA010000030">
    <property type="protein sequence ID" value="MFD1399103.1"/>
    <property type="molecule type" value="Genomic_DNA"/>
</dbReference>
<dbReference type="InterPro" id="IPR039420">
    <property type="entry name" value="WalR-like"/>
</dbReference>
<keyword evidence="7 13" id="KW-0238">DNA-binding</keyword>
<keyword evidence="3 12" id="KW-0597">Phosphoprotein</keyword>
<organism evidence="16 17">
    <name type="scientific">Lacticaseibacillus suilingensis</name>
    <dbReference type="NCBI Taxonomy" id="2799577"/>
    <lineage>
        <taxon>Bacteria</taxon>
        <taxon>Bacillati</taxon>
        <taxon>Bacillota</taxon>
        <taxon>Bacilli</taxon>
        <taxon>Lactobacillales</taxon>
        <taxon>Lactobacillaceae</taxon>
        <taxon>Lacticaseibacillus</taxon>
    </lineage>
</organism>
<evidence type="ECO:0000256" key="5">
    <source>
        <dbReference type="ARBA" id="ARBA00023015"/>
    </source>
</evidence>
<dbReference type="RefSeq" id="WP_204118277.1">
    <property type="nucleotide sequence ID" value="NZ_BOLV01000003.1"/>
</dbReference>
<dbReference type="Proteomes" id="UP001597199">
    <property type="component" value="Unassembled WGS sequence"/>
</dbReference>
<evidence type="ECO:0000256" key="8">
    <source>
        <dbReference type="ARBA" id="ARBA00023159"/>
    </source>
</evidence>
<accession>A0ABW4BGS3</accession>
<proteinExistence type="predicted"/>
<reference evidence="17" key="1">
    <citation type="journal article" date="2019" name="Int. J. Syst. Evol. Microbiol.">
        <title>The Global Catalogue of Microorganisms (GCM) 10K type strain sequencing project: providing services to taxonomists for standard genome sequencing and annotation.</title>
        <authorList>
            <consortium name="The Broad Institute Genomics Platform"/>
            <consortium name="The Broad Institute Genome Sequencing Center for Infectious Disease"/>
            <person name="Wu L."/>
            <person name="Ma J."/>
        </authorList>
    </citation>
    <scope>NUCLEOTIDE SEQUENCE [LARGE SCALE GENOMIC DNA]</scope>
    <source>
        <strain evidence="17">CCM 9110</strain>
    </source>
</reference>
<comment type="caution">
    <text evidence="16">The sequence shown here is derived from an EMBL/GenBank/DDBJ whole genome shotgun (WGS) entry which is preliminary data.</text>
</comment>
<keyword evidence="9" id="KW-0804">Transcription</keyword>
<evidence type="ECO:0000313" key="17">
    <source>
        <dbReference type="Proteomes" id="UP001597199"/>
    </source>
</evidence>
<keyword evidence="8" id="KW-0010">Activator</keyword>
<keyword evidence="2" id="KW-0963">Cytoplasm</keyword>
<protein>
    <recommendedName>
        <fullName evidence="11">Heme response regulator HssR</fullName>
    </recommendedName>
</protein>
<comment type="subcellular location">
    <subcellularLocation>
        <location evidence="1">Cytoplasm</location>
    </subcellularLocation>
</comment>
<evidence type="ECO:0000256" key="3">
    <source>
        <dbReference type="ARBA" id="ARBA00022553"/>
    </source>
</evidence>
<dbReference type="PANTHER" id="PTHR48111">
    <property type="entry name" value="REGULATOR OF RPOS"/>
    <property type="match status" value="1"/>
</dbReference>
<keyword evidence="4" id="KW-0902">Two-component regulatory system</keyword>
<evidence type="ECO:0000256" key="6">
    <source>
        <dbReference type="ARBA" id="ARBA00023026"/>
    </source>
</evidence>
<evidence type="ECO:0000256" key="11">
    <source>
        <dbReference type="ARBA" id="ARBA00039976"/>
    </source>
</evidence>
<dbReference type="InterPro" id="IPR001789">
    <property type="entry name" value="Sig_transdc_resp-reg_receiver"/>
</dbReference>
<dbReference type="InterPro" id="IPR011006">
    <property type="entry name" value="CheY-like_superfamily"/>
</dbReference>
<dbReference type="CDD" id="cd00383">
    <property type="entry name" value="trans_reg_C"/>
    <property type="match status" value="1"/>
</dbReference>
<feature type="domain" description="OmpR/PhoB-type" evidence="15">
    <location>
        <begin position="125"/>
        <end position="222"/>
    </location>
</feature>
<feature type="domain" description="Response regulatory" evidence="14">
    <location>
        <begin position="3"/>
        <end position="117"/>
    </location>
</feature>
<evidence type="ECO:0000259" key="15">
    <source>
        <dbReference type="PROSITE" id="PS51755"/>
    </source>
</evidence>
<evidence type="ECO:0000256" key="2">
    <source>
        <dbReference type="ARBA" id="ARBA00022490"/>
    </source>
</evidence>
<evidence type="ECO:0000256" key="4">
    <source>
        <dbReference type="ARBA" id="ARBA00023012"/>
    </source>
</evidence>
<evidence type="ECO:0000256" key="7">
    <source>
        <dbReference type="ARBA" id="ARBA00023125"/>
    </source>
</evidence>
<dbReference type="Pfam" id="PF00486">
    <property type="entry name" value="Trans_reg_C"/>
    <property type="match status" value="1"/>
</dbReference>
<evidence type="ECO:0000256" key="1">
    <source>
        <dbReference type="ARBA" id="ARBA00004496"/>
    </source>
</evidence>
<evidence type="ECO:0000256" key="9">
    <source>
        <dbReference type="ARBA" id="ARBA00023163"/>
    </source>
</evidence>
<dbReference type="SMART" id="SM00448">
    <property type="entry name" value="REC"/>
    <property type="match status" value="1"/>
</dbReference>
<dbReference type="Pfam" id="PF00072">
    <property type="entry name" value="Response_reg"/>
    <property type="match status" value="1"/>
</dbReference>
<sequence>MQQILVVEDDEKFNAILTRTLTQAGYQATGALSANDAYNLMYDQTFDLILSDIMMPDIDGYSFAETVRRTDPAIPILFITARDDIASKEKGFNIGIDDYMIKPIQLDELKLRVHALLRRANIGKTSRLVVGNVSLDQEGRVALLNGEEVALTVREFNLLTKFLTYPGHAFSRAELINEFWDLDSETSMRAVDVYITKLRDKFAAADGFAIKTVHGLGYKGVLLNGKK</sequence>
<dbReference type="Gene3D" id="3.40.50.2300">
    <property type="match status" value="1"/>
</dbReference>
<dbReference type="PROSITE" id="PS51755">
    <property type="entry name" value="OMPR_PHOB"/>
    <property type="match status" value="1"/>
</dbReference>
<gene>
    <name evidence="16" type="ORF">ACFQ41_07255</name>
</gene>
<comment type="function">
    <text evidence="10">Member of the two-component regulatory system HssS/HssR involved in intracellular heme homeostasis and tempering of staphylococcal virulence. Phosphorylated HssR binds to a direct repeat sequence within hrtAB promoter and activates the expression of hrtAB, an efflux pump, in response to extracellular heme, hemin, hemoglobin or blood.</text>
</comment>
<dbReference type="PROSITE" id="PS50110">
    <property type="entry name" value="RESPONSE_REGULATORY"/>
    <property type="match status" value="1"/>
</dbReference>
<evidence type="ECO:0000256" key="10">
    <source>
        <dbReference type="ARBA" id="ARBA00037471"/>
    </source>
</evidence>
<dbReference type="CDD" id="cd17574">
    <property type="entry name" value="REC_OmpR"/>
    <property type="match status" value="1"/>
</dbReference>
<dbReference type="PANTHER" id="PTHR48111:SF49">
    <property type="entry name" value="HEME RESPONSE REGULATOR HSSR"/>
    <property type="match status" value="1"/>
</dbReference>
<dbReference type="SUPFAM" id="SSF52172">
    <property type="entry name" value="CheY-like"/>
    <property type="match status" value="1"/>
</dbReference>
<dbReference type="InterPro" id="IPR036388">
    <property type="entry name" value="WH-like_DNA-bd_sf"/>
</dbReference>
<name>A0ABW4BGS3_9LACO</name>
<dbReference type="SMART" id="SM00862">
    <property type="entry name" value="Trans_reg_C"/>
    <property type="match status" value="1"/>
</dbReference>
<evidence type="ECO:0000259" key="14">
    <source>
        <dbReference type="PROSITE" id="PS50110"/>
    </source>
</evidence>
<keyword evidence="17" id="KW-1185">Reference proteome</keyword>
<evidence type="ECO:0000313" key="16">
    <source>
        <dbReference type="EMBL" id="MFD1399103.1"/>
    </source>
</evidence>
<keyword evidence="5" id="KW-0805">Transcription regulation</keyword>
<keyword evidence="6" id="KW-0843">Virulence</keyword>
<dbReference type="Gene3D" id="1.10.10.10">
    <property type="entry name" value="Winged helix-like DNA-binding domain superfamily/Winged helix DNA-binding domain"/>
    <property type="match status" value="1"/>
</dbReference>
<feature type="modified residue" description="4-aspartylphosphate" evidence="12">
    <location>
        <position position="52"/>
    </location>
</feature>